<evidence type="ECO:0000256" key="8">
    <source>
        <dbReference type="ARBA" id="ARBA00022989"/>
    </source>
</evidence>
<dbReference type="AlphaFoldDB" id="A0A8C4QM33"/>
<evidence type="ECO:0000256" key="6">
    <source>
        <dbReference type="ARBA" id="ARBA00022692"/>
    </source>
</evidence>
<keyword evidence="4" id="KW-0813">Transport</keyword>
<dbReference type="PANTHER" id="PTHR45476">
    <property type="entry name" value="CHLORIDE INTRACELLULAR CHANNEL PROTEIN 6-RELATED"/>
    <property type="match status" value="1"/>
</dbReference>
<evidence type="ECO:0000256" key="15">
    <source>
        <dbReference type="ARBA" id="ARBA00024167"/>
    </source>
</evidence>
<evidence type="ECO:0000256" key="10">
    <source>
        <dbReference type="ARBA" id="ARBA00023065"/>
    </source>
</evidence>
<dbReference type="SFLD" id="SFLDS00019">
    <property type="entry name" value="Glutathione_Transferase_(cytos"/>
    <property type="match status" value="1"/>
</dbReference>
<dbReference type="CDD" id="cd03061">
    <property type="entry name" value="GST_N_CLIC"/>
    <property type="match status" value="1"/>
</dbReference>
<dbReference type="Gene3D" id="3.40.50.170">
    <property type="entry name" value="Formyl transferase, N-terminal domain"/>
    <property type="match status" value="1"/>
</dbReference>
<dbReference type="InterPro" id="IPR036477">
    <property type="entry name" value="Formyl_transf_N_sf"/>
</dbReference>
<keyword evidence="9" id="KW-0560">Oxidoreductase</keyword>
<dbReference type="Pfam" id="PF22441">
    <property type="entry name" value="CLIC-like_N"/>
    <property type="match status" value="1"/>
</dbReference>
<evidence type="ECO:0000256" key="4">
    <source>
        <dbReference type="ARBA" id="ARBA00022448"/>
    </source>
</evidence>
<evidence type="ECO:0000313" key="18">
    <source>
        <dbReference type="Proteomes" id="UP000694388"/>
    </source>
</evidence>
<dbReference type="PANTHER" id="PTHR45476:SF1">
    <property type="entry name" value="CHLORIDE INTRACELLULAR CHANNEL PROTEIN 6"/>
    <property type="match status" value="1"/>
</dbReference>
<dbReference type="Gene3D" id="3.40.30.10">
    <property type="entry name" value="Glutaredoxin"/>
    <property type="match status" value="1"/>
</dbReference>
<organism evidence="17 18">
    <name type="scientific">Eptatretus burgeri</name>
    <name type="common">Inshore hagfish</name>
    <dbReference type="NCBI Taxonomy" id="7764"/>
    <lineage>
        <taxon>Eukaryota</taxon>
        <taxon>Metazoa</taxon>
        <taxon>Chordata</taxon>
        <taxon>Craniata</taxon>
        <taxon>Vertebrata</taxon>
        <taxon>Cyclostomata</taxon>
        <taxon>Myxini</taxon>
        <taxon>Myxiniformes</taxon>
        <taxon>Myxinidae</taxon>
        <taxon>Eptatretinae</taxon>
        <taxon>Eptatretus</taxon>
    </lineage>
</organism>
<sequence length="232" mass="25496">MLNIHPSLLPAFKGQHAQHQALAAGVCVTGCSVHFVTAGSDGESIGNCPFSQRLFMILWLKGVVFNVTTVDLKRKPPELQKLAPGTPPPFLTFNGDVRTDVNAIADFLEAQLTPPSRYPSLAPKHEESNLAGNDIFAKFSAFIKNTKKEANDKLQAALLKAFQKLDLYLAEPLRGETPVQGAGGRPESQRPFLDGDELTLADCNLLPKLHIVTVVTRKYRGWEVPVNLRFVR</sequence>
<dbReference type="Ensembl" id="ENSEBUT00000018076.1">
    <property type="protein sequence ID" value="ENSEBUP00000017500.1"/>
    <property type="gene ID" value="ENSEBUG00000010940.1"/>
</dbReference>
<evidence type="ECO:0000313" key="17">
    <source>
        <dbReference type="Ensembl" id="ENSEBUP00000017500.1"/>
    </source>
</evidence>
<keyword evidence="5" id="KW-0963">Cytoplasm</keyword>
<accession>A0A8C4QM33</accession>
<keyword evidence="14" id="KW-0407">Ion channel</keyword>
<reference evidence="17" key="2">
    <citation type="submission" date="2025-09" db="UniProtKB">
        <authorList>
            <consortium name="Ensembl"/>
        </authorList>
    </citation>
    <scope>IDENTIFICATION</scope>
</reference>
<keyword evidence="18" id="KW-1185">Reference proteome</keyword>
<dbReference type="InterPro" id="IPR036282">
    <property type="entry name" value="Glutathione-S-Trfase_C_sf"/>
</dbReference>
<reference evidence="17" key="1">
    <citation type="submission" date="2025-08" db="UniProtKB">
        <authorList>
            <consortium name="Ensembl"/>
        </authorList>
    </citation>
    <scope>IDENTIFICATION</scope>
</reference>
<dbReference type="Proteomes" id="UP000694388">
    <property type="component" value="Unplaced"/>
</dbReference>
<comment type="catalytic activity">
    <reaction evidence="15">
        <text>chloride(in) = chloride(out)</text>
        <dbReference type="Rhea" id="RHEA:29823"/>
        <dbReference type="ChEBI" id="CHEBI:17996"/>
    </reaction>
</comment>
<evidence type="ECO:0000256" key="12">
    <source>
        <dbReference type="ARBA" id="ARBA00023173"/>
    </source>
</evidence>
<dbReference type="InterPro" id="IPR002946">
    <property type="entry name" value="CLIC"/>
</dbReference>
<keyword evidence="6" id="KW-0812">Transmembrane</keyword>
<comment type="subcellular location">
    <subcellularLocation>
        <location evidence="2">Cytoplasm</location>
    </subcellularLocation>
    <subcellularLocation>
        <location evidence="1">Membrane</location>
        <topology evidence="1">Single-pass membrane protein</topology>
    </subcellularLocation>
</comment>
<feature type="domain" description="CLIC N-terminal" evidence="16">
    <location>
        <begin position="35"/>
        <end position="115"/>
    </location>
</feature>
<dbReference type="GO" id="GO:0034707">
    <property type="term" value="C:chloride channel complex"/>
    <property type="evidence" value="ECO:0007669"/>
    <property type="project" value="UniProtKB-KW"/>
</dbReference>
<evidence type="ECO:0000256" key="13">
    <source>
        <dbReference type="ARBA" id="ARBA00023214"/>
    </source>
</evidence>
<keyword evidence="10" id="KW-0406">Ion transport</keyword>
<evidence type="ECO:0000256" key="5">
    <source>
        <dbReference type="ARBA" id="ARBA00022490"/>
    </source>
</evidence>
<evidence type="ECO:0000256" key="11">
    <source>
        <dbReference type="ARBA" id="ARBA00023136"/>
    </source>
</evidence>
<dbReference type="SUPFAM" id="SSF53328">
    <property type="entry name" value="Formyltransferase"/>
    <property type="match status" value="1"/>
</dbReference>
<keyword evidence="8" id="KW-1133">Transmembrane helix</keyword>
<dbReference type="PRINTS" id="PR01263">
    <property type="entry name" value="INTCLCHANNEL"/>
</dbReference>
<protein>
    <submittedName>
        <fullName evidence="17">Chloride intracellular channel 6</fullName>
    </submittedName>
</protein>
<dbReference type="InterPro" id="IPR036249">
    <property type="entry name" value="Thioredoxin-like_sf"/>
</dbReference>
<comment type="similarity">
    <text evidence="3">Belongs to the chloride channel CLIC family.</text>
</comment>
<evidence type="ECO:0000259" key="16">
    <source>
        <dbReference type="Pfam" id="PF22441"/>
    </source>
</evidence>
<dbReference type="GO" id="GO:0005254">
    <property type="term" value="F:chloride channel activity"/>
    <property type="evidence" value="ECO:0007669"/>
    <property type="project" value="UniProtKB-KW"/>
</dbReference>
<proteinExistence type="inferred from homology"/>
<name>A0A8C4QM33_EPTBU</name>
<dbReference type="SUPFAM" id="SSF47616">
    <property type="entry name" value="GST C-terminal domain-like"/>
    <property type="match status" value="1"/>
</dbReference>
<evidence type="ECO:0000256" key="7">
    <source>
        <dbReference type="ARBA" id="ARBA00022882"/>
    </source>
</evidence>
<evidence type="ECO:0000256" key="9">
    <source>
        <dbReference type="ARBA" id="ARBA00023002"/>
    </source>
</evidence>
<dbReference type="SUPFAM" id="SSF52833">
    <property type="entry name" value="Thioredoxin-like"/>
    <property type="match status" value="1"/>
</dbReference>
<dbReference type="InterPro" id="IPR053823">
    <property type="entry name" value="CLIC_N"/>
</dbReference>
<evidence type="ECO:0000256" key="3">
    <source>
        <dbReference type="ARBA" id="ARBA00007655"/>
    </source>
</evidence>
<keyword evidence="7" id="KW-0851">Voltage-gated channel</keyword>
<evidence type="ECO:0000256" key="2">
    <source>
        <dbReference type="ARBA" id="ARBA00004496"/>
    </source>
</evidence>
<evidence type="ECO:0000256" key="1">
    <source>
        <dbReference type="ARBA" id="ARBA00004167"/>
    </source>
</evidence>
<dbReference type="Pfam" id="PF13410">
    <property type="entry name" value="GST_C_2"/>
    <property type="match status" value="1"/>
</dbReference>
<dbReference type="GeneTree" id="ENSGT00940000159602"/>
<keyword evidence="11" id="KW-0472">Membrane</keyword>
<dbReference type="GO" id="GO:0005737">
    <property type="term" value="C:cytoplasm"/>
    <property type="evidence" value="ECO:0007669"/>
    <property type="project" value="UniProtKB-SubCell"/>
</dbReference>
<evidence type="ECO:0000256" key="14">
    <source>
        <dbReference type="ARBA" id="ARBA00023303"/>
    </source>
</evidence>
<dbReference type="GO" id="GO:0016491">
    <property type="term" value="F:oxidoreductase activity"/>
    <property type="evidence" value="ECO:0007669"/>
    <property type="project" value="UniProtKB-KW"/>
</dbReference>
<dbReference type="Gene3D" id="1.20.1050.10">
    <property type="match status" value="1"/>
</dbReference>
<dbReference type="InterPro" id="IPR040079">
    <property type="entry name" value="Glutathione_S-Trfase"/>
</dbReference>
<keyword evidence="12" id="KW-0869">Chloride channel</keyword>
<keyword evidence="13" id="KW-0868">Chloride</keyword>